<protein>
    <submittedName>
        <fullName evidence="2">Uncharacterized protein</fullName>
    </submittedName>
</protein>
<keyword evidence="1" id="KW-0472">Membrane</keyword>
<keyword evidence="1" id="KW-1133">Transmembrane helix</keyword>
<dbReference type="AlphaFoldDB" id="A0A8T5UYS5"/>
<organism evidence="2 3">
    <name type="scientific">Methanobacterium spitsbergense</name>
    <dbReference type="NCBI Taxonomy" id="2874285"/>
    <lineage>
        <taxon>Archaea</taxon>
        <taxon>Methanobacteriati</taxon>
        <taxon>Methanobacteriota</taxon>
        <taxon>Methanomada group</taxon>
        <taxon>Methanobacteria</taxon>
        <taxon>Methanobacteriales</taxon>
        <taxon>Methanobacteriaceae</taxon>
        <taxon>Methanobacterium</taxon>
    </lineage>
</organism>
<evidence type="ECO:0000313" key="3">
    <source>
        <dbReference type="Proteomes" id="UP000825933"/>
    </source>
</evidence>
<name>A0A8T5UYS5_9EURY</name>
<dbReference type="Proteomes" id="UP000825933">
    <property type="component" value="Unassembled WGS sequence"/>
</dbReference>
<keyword evidence="1" id="KW-0812">Transmembrane</keyword>
<dbReference type="EMBL" id="JAIOUQ010000009">
    <property type="protein sequence ID" value="MBZ2165963.1"/>
    <property type="molecule type" value="Genomic_DNA"/>
</dbReference>
<gene>
    <name evidence="2" type="ORF">K8N75_07930</name>
</gene>
<sequence>MKRSRLNLFKATSMSISVLGIIMILGTIAVFVYIGVYSIGNTINSDVGSGTAYDQLAVLKSDYNTLEGQYSGLKTNVDASGNSDVKTAYINAQLELVKAKAAIDDVDSALASGKSKEEVQKRINAAQTQLNVAKTSLSNVRGMM</sequence>
<feature type="transmembrane region" description="Helical" evidence="1">
    <location>
        <begin position="12"/>
        <end position="36"/>
    </location>
</feature>
<dbReference type="RefSeq" id="WP_223791556.1">
    <property type="nucleotide sequence ID" value="NZ_JAIOUQ010000009.1"/>
</dbReference>
<reference evidence="3" key="1">
    <citation type="journal article" date="2022" name="Microbiol. Resour. Announc.">
        <title>Draft Genome Sequence of a Methanogenic Archaeon from West Spitsbergen Permafrost.</title>
        <authorList>
            <person name="Trubitsyn V."/>
            <person name="Rivkina E."/>
            <person name="Shcherbakova V."/>
        </authorList>
    </citation>
    <scope>NUCLEOTIDE SEQUENCE [LARGE SCALE GENOMIC DNA]</scope>
    <source>
        <strain evidence="3">VT</strain>
    </source>
</reference>
<evidence type="ECO:0000256" key="1">
    <source>
        <dbReference type="SAM" id="Phobius"/>
    </source>
</evidence>
<evidence type="ECO:0000313" key="2">
    <source>
        <dbReference type="EMBL" id="MBZ2165963.1"/>
    </source>
</evidence>
<keyword evidence="3" id="KW-1185">Reference proteome</keyword>
<comment type="caution">
    <text evidence="2">The sequence shown here is derived from an EMBL/GenBank/DDBJ whole genome shotgun (WGS) entry which is preliminary data.</text>
</comment>
<proteinExistence type="predicted"/>
<accession>A0A8T5UYS5</accession>